<evidence type="ECO:0000256" key="7">
    <source>
        <dbReference type="ARBA" id="ARBA00022898"/>
    </source>
</evidence>
<keyword evidence="5 9" id="KW-0032">Aminotransferase</keyword>
<dbReference type="EMBL" id="JACZHT010000005">
    <property type="protein sequence ID" value="MBE1237563.1"/>
    <property type="molecule type" value="Genomic_DNA"/>
</dbReference>
<keyword evidence="7 9" id="KW-0663">Pyridoxal phosphate</keyword>
<comment type="pathway">
    <text evidence="2 9">Amino-acid biosynthesis; L-histidine biosynthesis; L-histidine from 5-phospho-alpha-D-ribose 1-diphosphate: step 7/9.</text>
</comment>
<evidence type="ECO:0000256" key="3">
    <source>
        <dbReference type="ARBA" id="ARBA00007970"/>
    </source>
</evidence>
<evidence type="ECO:0000256" key="2">
    <source>
        <dbReference type="ARBA" id="ARBA00005011"/>
    </source>
</evidence>
<feature type="modified residue" description="N6-(pyridoxal phosphate)lysine" evidence="9">
    <location>
        <position position="223"/>
    </location>
</feature>
<name>A0A8J7CD84_9PROT</name>
<dbReference type="EC" id="2.6.1.9" evidence="9"/>
<evidence type="ECO:0000256" key="5">
    <source>
        <dbReference type="ARBA" id="ARBA00022576"/>
    </source>
</evidence>
<dbReference type="InterPro" id="IPR015424">
    <property type="entry name" value="PyrdxlP-dep_Trfase"/>
</dbReference>
<dbReference type="HAMAP" id="MF_01023">
    <property type="entry name" value="HisC_aminotrans_2"/>
    <property type="match status" value="1"/>
</dbReference>
<dbReference type="InterPro" id="IPR050106">
    <property type="entry name" value="HistidinolP_aminotransfase"/>
</dbReference>
<dbReference type="Pfam" id="PF00155">
    <property type="entry name" value="Aminotran_1_2"/>
    <property type="match status" value="1"/>
</dbReference>
<evidence type="ECO:0000256" key="4">
    <source>
        <dbReference type="ARBA" id="ARBA00011738"/>
    </source>
</evidence>
<dbReference type="SUPFAM" id="SSF53383">
    <property type="entry name" value="PLP-dependent transferases"/>
    <property type="match status" value="1"/>
</dbReference>
<evidence type="ECO:0000313" key="11">
    <source>
        <dbReference type="EMBL" id="MBE1237563.1"/>
    </source>
</evidence>
<comment type="subunit">
    <text evidence="4 9">Homodimer.</text>
</comment>
<dbReference type="InterPro" id="IPR005861">
    <property type="entry name" value="HisP_aminotrans"/>
</dbReference>
<keyword evidence="6 9" id="KW-0808">Transferase</keyword>
<dbReference type="GO" id="GO:0004400">
    <property type="term" value="F:histidinol-phosphate transaminase activity"/>
    <property type="evidence" value="ECO:0007669"/>
    <property type="project" value="UniProtKB-UniRule"/>
</dbReference>
<reference evidence="11" key="1">
    <citation type="submission" date="2020-10" db="EMBL/GenBank/DDBJ databases">
        <title>Genome sequence of the unusual species of purple photosynthetic bacteria, Phaeovibrio sulfidiphilus DSM 23193, type strain.</title>
        <authorList>
            <person name="Kyndt J.A."/>
            <person name="Meyer T.E."/>
        </authorList>
    </citation>
    <scope>NUCLEOTIDE SEQUENCE</scope>
    <source>
        <strain evidence="11">DSM 23193</strain>
    </source>
</reference>
<dbReference type="CDD" id="cd00609">
    <property type="entry name" value="AAT_like"/>
    <property type="match status" value="1"/>
</dbReference>
<dbReference type="GO" id="GO:0000105">
    <property type="term" value="P:L-histidine biosynthetic process"/>
    <property type="evidence" value="ECO:0007669"/>
    <property type="project" value="UniProtKB-UniRule"/>
</dbReference>
<dbReference type="Proteomes" id="UP000631034">
    <property type="component" value="Unassembled WGS sequence"/>
</dbReference>
<dbReference type="RefSeq" id="WP_192534567.1">
    <property type="nucleotide sequence ID" value="NZ_JACZHT010000005.1"/>
</dbReference>
<keyword evidence="9" id="KW-0028">Amino-acid biosynthesis</keyword>
<evidence type="ECO:0000256" key="1">
    <source>
        <dbReference type="ARBA" id="ARBA00001933"/>
    </source>
</evidence>
<sequence length="370" mass="39876">MNLSNTPLPRPGIMDIVPYAGGESKIPGVSRIIKLASNEGALGCSPRARDAMIHAAGDVYRYPDGACVELREAIGQQYGIDPARIVCGAGSDELIGMLIHSYAGPGDTLVQSRYGFLMYSIYGKSAGVETLFAPETNLTADVDALLATVKDTTRLVFLANPNNPTGTILPPSEVQRLREGLRDDIILALDSAYCEFVQSNSFDGGIGLVNSHPNTVMLRTFSKIHGMGGIRLGWAYGPAHIVDVLNRVRGPFNVSALAQVAGVAAIKDTEFQDSVRAHNRLWREWTREKMEALGLVVTPSEGNFLLATFPSEGPRTAERADAFLRSRGLICRRVAGYGLPDSLRVSIGTGEEMELFVQTLTEFMEEGGGS</sequence>
<evidence type="ECO:0000259" key="10">
    <source>
        <dbReference type="Pfam" id="PF00155"/>
    </source>
</evidence>
<dbReference type="InterPro" id="IPR004839">
    <property type="entry name" value="Aminotransferase_I/II_large"/>
</dbReference>
<dbReference type="AlphaFoldDB" id="A0A8J7CD84"/>
<dbReference type="UniPathway" id="UPA00031">
    <property type="reaction ID" value="UER00012"/>
</dbReference>
<feature type="domain" description="Aminotransferase class I/classII large" evidence="10">
    <location>
        <begin position="32"/>
        <end position="359"/>
    </location>
</feature>
<dbReference type="Gene3D" id="3.90.1150.10">
    <property type="entry name" value="Aspartate Aminotransferase, domain 1"/>
    <property type="match status" value="1"/>
</dbReference>
<evidence type="ECO:0000313" key="12">
    <source>
        <dbReference type="Proteomes" id="UP000631034"/>
    </source>
</evidence>
<comment type="caution">
    <text evidence="11">The sequence shown here is derived from an EMBL/GenBank/DDBJ whole genome shotgun (WGS) entry which is preliminary data.</text>
</comment>
<evidence type="ECO:0000256" key="8">
    <source>
        <dbReference type="ARBA" id="ARBA00047481"/>
    </source>
</evidence>
<gene>
    <name evidence="9" type="primary">hisC</name>
    <name evidence="11" type="ORF">IHV25_07870</name>
</gene>
<dbReference type="GO" id="GO:0030170">
    <property type="term" value="F:pyridoxal phosphate binding"/>
    <property type="evidence" value="ECO:0007669"/>
    <property type="project" value="InterPro"/>
</dbReference>
<keyword evidence="9" id="KW-0368">Histidine biosynthesis</keyword>
<dbReference type="PANTHER" id="PTHR43643">
    <property type="entry name" value="HISTIDINOL-PHOSPHATE AMINOTRANSFERASE 2"/>
    <property type="match status" value="1"/>
</dbReference>
<comment type="catalytic activity">
    <reaction evidence="8 9">
        <text>L-histidinol phosphate + 2-oxoglutarate = 3-(imidazol-4-yl)-2-oxopropyl phosphate + L-glutamate</text>
        <dbReference type="Rhea" id="RHEA:23744"/>
        <dbReference type="ChEBI" id="CHEBI:16810"/>
        <dbReference type="ChEBI" id="CHEBI:29985"/>
        <dbReference type="ChEBI" id="CHEBI:57766"/>
        <dbReference type="ChEBI" id="CHEBI:57980"/>
        <dbReference type="EC" id="2.6.1.9"/>
    </reaction>
</comment>
<accession>A0A8J7CD84</accession>
<proteinExistence type="inferred from homology"/>
<dbReference type="PANTHER" id="PTHR43643:SF3">
    <property type="entry name" value="HISTIDINOL-PHOSPHATE AMINOTRANSFERASE"/>
    <property type="match status" value="1"/>
</dbReference>
<dbReference type="InterPro" id="IPR015421">
    <property type="entry name" value="PyrdxlP-dep_Trfase_major"/>
</dbReference>
<comment type="similarity">
    <text evidence="3 9">Belongs to the class-II pyridoxal-phosphate-dependent aminotransferase family. Histidinol-phosphate aminotransferase subfamily.</text>
</comment>
<dbReference type="NCBIfam" id="TIGR01141">
    <property type="entry name" value="hisC"/>
    <property type="match status" value="1"/>
</dbReference>
<dbReference type="InterPro" id="IPR015422">
    <property type="entry name" value="PyrdxlP-dep_Trfase_small"/>
</dbReference>
<keyword evidence="12" id="KW-1185">Reference proteome</keyword>
<dbReference type="Gene3D" id="3.40.640.10">
    <property type="entry name" value="Type I PLP-dependent aspartate aminotransferase-like (Major domain)"/>
    <property type="match status" value="1"/>
</dbReference>
<evidence type="ECO:0000256" key="6">
    <source>
        <dbReference type="ARBA" id="ARBA00022679"/>
    </source>
</evidence>
<evidence type="ECO:0000256" key="9">
    <source>
        <dbReference type="HAMAP-Rule" id="MF_01023"/>
    </source>
</evidence>
<protein>
    <recommendedName>
        <fullName evidence="9">Histidinol-phosphate aminotransferase</fullName>
        <ecNumber evidence="9">2.6.1.9</ecNumber>
    </recommendedName>
    <alternativeName>
        <fullName evidence="9">Imidazole acetol-phosphate transaminase</fullName>
    </alternativeName>
</protein>
<comment type="cofactor">
    <cofactor evidence="1 9">
        <name>pyridoxal 5'-phosphate</name>
        <dbReference type="ChEBI" id="CHEBI:597326"/>
    </cofactor>
</comment>
<organism evidence="11 12">
    <name type="scientific">Phaeovibrio sulfidiphilus</name>
    <dbReference type="NCBI Taxonomy" id="1220600"/>
    <lineage>
        <taxon>Bacteria</taxon>
        <taxon>Pseudomonadati</taxon>
        <taxon>Pseudomonadota</taxon>
        <taxon>Alphaproteobacteria</taxon>
        <taxon>Rhodospirillales</taxon>
        <taxon>Rhodospirillaceae</taxon>
        <taxon>Phaeovibrio</taxon>
    </lineage>
</organism>